<dbReference type="Gene3D" id="3.40.630.30">
    <property type="match status" value="1"/>
</dbReference>
<dbReference type="GO" id="GO:0005840">
    <property type="term" value="C:ribosome"/>
    <property type="evidence" value="ECO:0007669"/>
    <property type="project" value="UniProtKB-KW"/>
</dbReference>
<feature type="domain" description="N-acetyltransferase" evidence="1">
    <location>
        <begin position="1"/>
        <end position="97"/>
    </location>
</feature>
<evidence type="ECO:0000313" key="3">
    <source>
        <dbReference type="Proteomes" id="UP000552709"/>
    </source>
</evidence>
<accession>A0A7W8K178</accession>
<dbReference type="RefSeq" id="WP_184136781.1">
    <property type="nucleotide sequence ID" value="NZ_JACHFL010000017.1"/>
</dbReference>
<keyword evidence="2" id="KW-0687">Ribonucleoprotein</keyword>
<dbReference type="AlphaFoldDB" id="A0A7W8K178"/>
<dbReference type="PROSITE" id="PS51186">
    <property type="entry name" value="GNAT"/>
    <property type="match status" value="1"/>
</dbReference>
<comment type="caution">
    <text evidence="2">The sequence shown here is derived from an EMBL/GenBank/DDBJ whole genome shotgun (WGS) entry which is preliminary data.</text>
</comment>
<dbReference type="InterPro" id="IPR016181">
    <property type="entry name" value="Acyl_CoA_acyltransferase"/>
</dbReference>
<organism evidence="2 3">
    <name type="scientific">Deinococcus humi</name>
    <dbReference type="NCBI Taxonomy" id="662880"/>
    <lineage>
        <taxon>Bacteria</taxon>
        <taxon>Thermotogati</taxon>
        <taxon>Deinococcota</taxon>
        <taxon>Deinococci</taxon>
        <taxon>Deinococcales</taxon>
        <taxon>Deinococcaceae</taxon>
        <taxon>Deinococcus</taxon>
    </lineage>
</organism>
<evidence type="ECO:0000313" key="2">
    <source>
        <dbReference type="EMBL" id="MBB5365364.1"/>
    </source>
</evidence>
<dbReference type="SUPFAM" id="SSF55729">
    <property type="entry name" value="Acyl-CoA N-acyltransferases (Nat)"/>
    <property type="match status" value="1"/>
</dbReference>
<keyword evidence="3" id="KW-1185">Reference proteome</keyword>
<dbReference type="Proteomes" id="UP000552709">
    <property type="component" value="Unassembled WGS sequence"/>
</dbReference>
<proteinExistence type="predicted"/>
<protein>
    <submittedName>
        <fullName evidence="2">Ribosomal protein S18 acetylase RimI-like enzyme</fullName>
    </submittedName>
</protein>
<gene>
    <name evidence="2" type="ORF">HNQ08_004485</name>
</gene>
<reference evidence="2 3" key="1">
    <citation type="submission" date="2020-08" db="EMBL/GenBank/DDBJ databases">
        <title>Genomic Encyclopedia of Type Strains, Phase IV (KMG-IV): sequencing the most valuable type-strain genomes for metagenomic binning, comparative biology and taxonomic classification.</title>
        <authorList>
            <person name="Goeker M."/>
        </authorList>
    </citation>
    <scope>NUCLEOTIDE SEQUENCE [LARGE SCALE GENOMIC DNA]</scope>
    <source>
        <strain evidence="2 3">DSM 27939</strain>
    </source>
</reference>
<sequence>MFRYGAVSDGQLIAAAQMTVIEELVHISGASTLPAVRGQGAQAALLRRRLIDAVDAGCDRATVKVSVSNRASLRNVERAGFRRRYQERRFSWAPPGRAED</sequence>
<dbReference type="InterPro" id="IPR000182">
    <property type="entry name" value="GNAT_dom"/>
</dbReference>
<name>A0A7W8K178_9DEIO</name>
<dbReference type="Pfam" id="PF00583">
    <property type="entry name" value="Acetyltransf_1"/>
    <property type="match status" value="1"/>
</dbReference>
<evidence type="ECO:0000259" key="1">
    <source>
        <dbReference type="PROSITE" id="PS51186"/>
    </source>
</evidence>
<dbReference type="GO" id="GO:0016747">
    <property type="term" value="F:acyltransferase activity, transferring groups other than amino-acyl groups"/>
    <property type="evidence" value="ECO:0007669"/>
    <property type="project" value="InterPro"/>
</dbReference>
<dbReference type="EMBL" id="JACHFL010000017">
    <property type="protein sequence ID" value="MBB5365364.1"/>
    <property type="molecule type" value="Genomic_DNA"/>
</dbReference>
<keyword evidence="2" id="KW-0689">Ribosomal protein</keyword>